<dbReference type="AlphaFoldDB" id="A0A4C1WPI4"/>
<dbReference type="EMBL" id="BGZK01000598">
    <property type="protein sequence ID" value="GBP52239.1"/>
    <property type="molecule type" value="Genomic_DNA"/>
</dbReference>
<organism evidence="1 2">
    <name type="scientific">Eumeta variegata</name>
    <name type="common">Bagworm moth</name>
    <name type="synonym">Eumeta japonica</name>
    <dbReference type="NCBI Taxonomy" id="151549"/>
    <lineage>
        <taxon>Eukaryota</taxon>
        <taxon>Metazoa</taxon>
        <taxon>Ecdysozoa</taxon>
        <taxon>Arthropoda</taxon>
        <taxon>Hexapoda</taxon>
        <taxon>Insecta</taxon>
        <taxon>Pterygota</taxon>
        <taxon>Neoptera</taxon>
        <taxon>Endopterygota</taxon>
        <taxon>Lepidoptera</taxon>
        <taxon>Glossata</taxon>
        <taxon>Ditrysia</taxon>
        <taxon>Tineoidea</taxon>
        <taxon>Psychidae</taxon>
        <taxon>Oiketicinae</taxon>
        <taxon>Eumeta</taxon>
    </lineage>
</organism>
<reference evidence="1 2" key="1">
    <citation type="journal article" date="2019" name="Commun. Biol.">
        <title>The bagworm genome reveals a unique fibroin gene that provides high tensile strength.</title>
        <authorList>
            <person name="Kono N."/>
            <person name="Nakamura H."/>
            <person name="Ohtoshi R."/>
            <person name="Tomita M."/>
            <person name="Numata K."/>
            <person name="Arakawa K."/>
        </authorList>
    </citation>
    <scope>NUCLEOTIDE SEQUENCE [LARGE SCALE GENOMIC DNA]</scope>
</reference>
<comment type="caution">
    <text evidence="1">The sequence shown here is derived from an EMBL/GenBank/DDBJ whole genome shotgun (WGS) entry which is preliminary data.</text>
</comment>
<gene>
    <name evidence="1" type="ORF">EVAR_83100_1</name>
</gene>
<accession>A0A4C1WPI4</accession>
<sequence length="130" mass="14013">MSKNDVVVGVSPPPGSISHVHLNVINIDTEHPLQYFRGSFQWPLEIEMSASHCAPAAGAQSLSPAPRALIDNDSINHNISEGLCLGEYTESLVPDFVTVFGDNDPQQPLDSCWGSARVKNAATLSKMNKL</sequence>
<keyword evidence="2" id="KW-1185">Reference proteome</keyword>
<dbReference type="Proteomes" id="UP000299102">
    <property type="component" value="Unassembled WGS sequence"/>
</dbReference>
<evidence type="ECO:0000313" key="1">
    <source>
        <dbReference type="EMBL" id="GBP52239.1"/>
    </source>
</evidence>
<protein>
    <submittedName>
        <fullName evidence="1">Uncharacterized protein</fullName>
    </submittedName>
</protein>
<name>A0A4C1WPI4_EUMVA</name>
<proteinExistence type="predicted"/>
<evidence type="ECO:0000313" key="2">
    <source>
        <dbReference type="Proteomes" id="UP000299102"/>
    </source>
</evidence>